<comment type="caution">
    <text evidence="2">The sequence shown here is derived from an EMBL/GenBank/DDBJ whole genome shotgun (WGS) entry which is preliminary data.</text>
</comment>
<dbReference type="RefSeq" id="WP_067716650.1">
    <property type="nucleotide sequence ID" value="NZ_LPVJ01000048.1"/>
</dbReference>
<dbReference type="OrthoDB" id="2382203at2"/>
<evidence type="ECO:0000313" key="2">
    <source>
        <dbReference type="EMBL" id="KUO95535.1"/>
    </source>
</evidence>
<keyword evidence="1" id="KW-0472">Membrane</keyword>
<reference evidence="2 3" key="1">
    <citation type="submission" date="2015-12" db="EMBL/GenBank/DDBJ databases">
        <title>Draft genome sequence of Acidibacillus ferrooxidans ITV001, isolated from a chalcopyrite acid mine drainage site in Brazil.</title>
        <authorList>
            <person name="Dall'Agnol H."/>
            <person name="Nancucheo I."/>
            <person name="Johnson B."/>
            <person name="Oliveira R."/>
            <person name="Leite L."/>
            <person name="Pylro V."/>
            <person name="Nunes G.L."/>
            <person name="Tzotzos G."/>
            <person name="Fernandes G.R."/>
            <person name="Dutra J."/>
            <person name="Orellana S.C."/>
            <person name="Oliveira G."/>
        </authorList>
    </citation>
    <scope>NUCLEOTIDE SEQUENCE [LARGE SCALE GENOMIC DNA]</scope>
    <source>
        <strain evidence="3">ITV01</strain>
    </source>
</reference>
<feature type="transmembrane region" description="Helical" evidence="1">
    <location>
        <begin position="12"/>
        <end position="42"/>
    </location>
</feature>
<keyword evidence="3" id="KW-1185">Reference proteome</keyword>
<dbReference type="AlphaFoldDB" id="A0A101XQ52"/>
<keyword evidence="1" id="KW-0812">Transmembrane</keyword>
<accession>A0A101XQ52</accession>
<name>A0A101XQ52_9BACL</name>
<protein>
    <submittedName>
        <fullName evidence="2">Uncharacterized protein</fullName>
    </submittedName>
</protein>
<sequence>MSRKTRYIFYSLVFLFALVGFILHQTLVTMIMLIVGIALGVWTDRMDNLRDEPFKKYNVKHHHYEGRHAHSQHTA</sequence>
<dbReference type="EMBL" id="LPVJ01000048">
    <property type="protein sequence ID" value="KUO95535.1"/>
    <property type="molecule type" value="Genomic_DNA"/>
</dbReference>
<evidence type="ECO:0000256" key="1">
    <source>
        <dbReference type="SAM" id="Phobius"/>
    </source>
</evidence>
<dbReference type="Proteomes" id="UP000053557">
    <property type="component" value="Unassembled WGS sequence"/>
</dbReference>
<evidence type="ECO:0000313" key="3">
    <source>
        <dbReference type="Proteomes" id="UP000053557"/>
    </source>
</evidence>
<organism evidence="2 3">
    <name type="scientific">Ferroacidibacillus organovorans</name>
    <dbReference type="NCBI Taxonomy" id="1765683"/>
    <lineage>
        <taxon>Bacteria</taxon>
        <taxon>Bacillati</taxon>
        <taxon>Bacillota</taxon>
        <taxon>Bacilli</taxon>
        <taxon>Bacillales</taxon>
        <taxon>Alicyclobacillaceae</taxon>
        <taxon>Ferroacidibacillus</taxon>
    </lineage>
</organism>
<proteinExistence type="predicted"/>
<gene>
    <name evidence="2" type="ORF">ATW55_06505</name>
</gene>
<keyword evidence="1" id="KW-1133">Transmembrane helix</keyword>